<comment type="caution">
    <text evidence="2">The sequence shown here is derived from an EMBL/GenBank/DDBJ whole genome shotgun (WGS) entry which is preliminary data.</text>
</comment>
<feature type="region of interest" description="Disordered" evidence="1">
    <location>
        <begin position="297"/>
        <end position="320"/>
    </location>
</feature>
<sequence length="510" mass="56987">MDRFTRTREHYLRGTHRDCPSETPSAPSVADLAFDFDFLDSKLDLSFDVGSPVVRDDSKTSSLSPSDTNEGIGMALSDGLPYQRREHLDHLATREDGHNCGQRQNECISSGPIDPNETRIKFSGRCERPAKNLPPCSIYSREWRKRVRLTAAPREETSDHVSAEHANPSLKETSSDTTRPAPPQQVNWDDTDQESVPVPAPGPKDVHKTNEGWPFPANTSLPADGKKHRKLFPLLRKWLLRPKKHSDKKATLSSADAGVEKVPLDTNTSCATSLHDTPNPQPFPRIGNALRKRVAQKQAEAQDQISLPRRRTGSLRGGDAARTAMNPQVVSLFTIISSCLLRTKNALITYNLLICSQIGQSVVSLVTLDSPEINLKTGTSMGLTAFGHLHKRVQTIRRRALRYNGDLTTARQGMKMTEEDRDQGDKYGVRLSKALDVAHRNQVTKPPTQLPRARQIMPLLENCLKSASARRRHPLIAQDLHIHRSHQIILALFAVPPQDHLRNASKDQRR</sequence>
<evidence type="ECO:0000313" key="2">
    <source>
        <dbReference type="EMBL" id="OAG41521.1"/>
    </source>
</evidence>
<feature type="region of interest" description="Disordered" evidence="1">
    <location>
        <begin position="151"/>
        <end position="224"/>
    </location>
</feature>
<dbReference type="AlphaFoldDB" id="A0A177FCV9"/>
<dbReference type="GeneID" id="34599393"/>
<dbReference type="EMBL" id="LVKK01000023">
    <property type="protein sequence ID" value="OAG41521.1"/>
    <property type="molecule type" value="Genomic_DNA"/>
</dbReference>
<proteinExistence type="predicted"/>
<organism evidence="2 3">
    <name type="scientific">Fonsecaea monophora</name>
    <dbReference type="NCBI Taxonomy" id="254056"/>
    <lineage>
        <taxon>Eukaryota</taxon>
        <taxon>Fungi</taxon>
        <taxon>Dikarya</taxon>
        <taxon>Ascomycota</taxon>
        <taxon>Pezizomycotina</taxon>
        <taxon>Eurotiomycetes</taxon>
        <taxon>Chaetothyriomycetidae</taxon>
        <taxon>Chaetothyriales</taxon>
        <taxon>Herpotrichiellaceae</taxon>
        <taxon>Fonsecaea</taxon>
    </lineage>
</organism>
<accession>A0A177FCV9</accession>
<feature type="compositionally biased region" description="Polar residues" evidence="1">
    <location>
        <begin position="170"/>
        <end position="188"/>
    </location>
</feature>
<evidence type="ECO:0000256" key="1">
    <source>
        <dbReference type="SAM" id="MobiDB-lite"/>
    </source>
</evidence>
<reference evidence="2 3" key="1">
    <citation type="submission" date="2016-03" db="EMBL/GenBank/DDBJ databases">
        <title>Draft genome sequence of the Fonsecaea monophora CBS 269.37.</title>
        <authorList>
            <person name="Bombassaro A."/>
            <person name="Vinicius W.A."/>
            <person name="De Hoog S."/>
            <person name="Sun J."/>
            <person name="Souza E.M."/>
            <person name="Raittz R.T."/>
            <person name="Costa F."/>
            <person name="Leao A.C."/>
            <person name="Tadra-Sfeir M.Z."/>
            <person name="Baura V."/>
            <person name="Balsanelli E."/>
            <person name="Pedrosa F.O."/>
            <person name="Moreno L.F."/>
            <person name="Steffens M.B."/>
            <person name="Xi L."/>
            <person name="Bocca A.L."/>
            <person name="Felipe M.S."/>
            <person name="Teixeira M."/>
            <person name="Telles Filho F.Q."/>
            <person name="Azevedo C.M."/>
            <person name="Gomes R."/>
            <person name="Vicente V.A."/>
        </authorList>
    </citation>
    <scope>NUCLEOTIDE SEQUENCE [LARGE SCALE GENOMIC DNA]</scope>
    <source>
        <strain evidence="2 3">CBS 269.37</strain>
    </source>
</reference>
<feature type="region of interest" description="Disordered" evidence="1">
    <location>
        <begin position="96"/>
        <end position="119"/>
    </location>
</feature>
<evidence type="ECO:0000313" key="3">
    <source>
        <dbReference type="Proteomes" id="UP000077002"/>
    </source>
</evidence>
<keyword evidence="3" id="KW-1185">Reference proteome</keyword>
<dbReference type="OrthoDB" id="4159998at2759"/>
<gene>
    <name evidence="2" type="ORF">AYO21_04223</name>
</gene>
<feature type="compositionally biased region" description="Basic and acidic residues" evidence="1">
    <location>
        <begin position="153"/>
        <end position="163"/>
    </location>
</feature>
<dbReference type="Proteomes" id="UP000077002">
    <property type="component" value="Unassembled WGS sequence"/>
</dbReference>
<name>A0A177FCV9_9EURO</name>
<dbReference type="RefSeq" id="XP_022513473.1">
    <property type="nucleotide sequence ID" value="XM_022654196.1"/>
</dbReference>
<protein>
    <submittedName>
        <fullName evidence="2">Uncharacterized protein</fullName>
    </submittedName>
</protein>